<reference evidence="5 6" key="1">
    <citation type="submission" date="2015-03" db="EMBL/GenBank/DDBJ databases">
        <authorList>
            <consortium name="Pathogen Informatics"/>
        </authorList>
    </citation>
    <scope>NUCLEOTIDE SEQUENCE [LARGE SCALE GENOMIC DNA]</scope>
    <source>
        <strain evidence="3 6">Bir 172</strain>
        <strain evidence="2 7">Bir 187</strain>
        <strain evidence="4 5">P00601463</strain>
    </source>
</reference>
<evidence type="ECO:0000313" key="6">
    <source>
        <dbReference type="Proteomes" id="UP000048948"/>
    </source>
</evidence>
<dbReference type="Proteomes" id="UP000048600">
    <property type="component" value="Unassembled WGS sequence"/>
</dbReference>
<proteinExistence type="predicted"/>
<name>A0A654ZW54_MYCTX</name>
<dbReference type="EMBL" id="CHKL01000852">
    <property type="protein sequence ID" value="COX38081.1"/>
    <property type="molecule type" value="Genomic_DNA"/>
</dbReference>
<dbReference type="AlphaFoldDB" id="A0A654ZW54"/>
<dbReference type="Proteomes" id="UP000049023">
    <property type="component" value="Unassembled WGS sequence"/>
</dbReference>
<evidence type="ECO:0000313" key="5">
    <source>
        <dbReference type="Proteomes" id="UP000048600"/>
    </source>
</evidence>
<accession>A0A654ZW54</accession>
<sequence length="143" mass="15718">MGRETRDAEVVVHRAAAPAEPDTATEQCAGLVGRAARFARRPTVGRARRALAATRKEHQHDSLTDRDPVDAVADLLDDSSGFMTEQDRHRPYPGAVDHRQVGVAHARSLDSDKDLTAVGRVQVQLDDADWFRPPIGPRHTDLV</sequence>
<organism evidence="2 7">
    <name type="scientific">Mycobacterium tuberculosis</name>
    <dbReference type="NCBI Taxonomy" id="1773"/>
    <lineage>
        <taxon>Bacteria</taxon>
        <taxon>Bacillati</taxon>
        <taxon>Actinomycetota</taxon>
        <taxon>Actinomycetes</taxon>
        <taxon>Mycobacteriales</taxon>
        <taxon>Mycobacteriaceae</taxon>
        <taxon>Mycobacterium</taxon>
        <taxon>Mycobacterium tuberculosis complex</taxon>
    </lineage>
</organism>
<gene>
    <name evidence="4" type="ORF">ERS007741_04296</name>
    <name evidence="3" type="ORF">ERS027646_04528</name>
    <name evidence="2" type="ORF">ERS027661_01053</name>
</gene>
<evidence type="ECO:0000256" key="1">
    <source>
        <dbReference type="SAM" id="MobiDB-lite"/>
    </source>
</evidence>
<dbReference type="EMBL" id="CNFU01000158">
    <property type="protein sequence ID" value="CKR33415.1"/>
    <property type="molecule type" value="Genomic_DNA"/>
</dbReference>
<dbReference type="EMBL" id="CNGE01001435">
    <property type="protein sequence ID" value="CKU14502.1"/>
    <property type="molecule type" value="Genomic_DNA"/>
</dbReference>
<dbReference type="AntiFam" id="ANF00088">
    <property type="entry name" value="Shadow ORF (opposite Fdh)"/>
</dbReference>
<feature type="region of interest" description="Disordered" evidence="1">
    <location>
        <begin position="46"/>
        <end position="70"/>
    </location>
</feature>
<evidence type="ECO:0000313" key="4">
    <source>
        <dbReference type="EMBL" id="COX38081.1"/>
    </source>
</evidence>
<dbReference type="Proteomes" id="UP000048948">
    <property type="component" value="Unassembled WGS sequence"/>
</dbReference>
<evidence type="ECO:0000313" key="3">
    <source>
        <dbReference type="EMBL" id="CKU14502.1"/>
    </source>
</evidence>
<feature type="compositionally biased region" description="Basic and acidic residues" evidence="1">
    <location>
        <begin position="54"/>
        <end position="69"/>
    </location>
</feature>
<evidence type="ECO:0000313" key="7">
    <source>
        <dbReference type="Proteomes" id="UP000049023"/>
    </source>
</evidence>
<evidence type="ECO:0000313" key="2">
    <source>
        <dbReference type="EMBL" id="CKR33415.1"/>
    </source>
</evidence>
<protein>
    <submittedName>
        <fullName evidence="2">Uncharacterized protein</fullName>
    </submittedName>
</protein>